<evidence type="ECO:0000313" key="4">
    <source>
        <dbReference type="Proteomes" id="UP001589867"/>
    </source>
</evidence>
<dbReference type="GO" id="GO:0016491">
    <property type="term" value="F:oxidoreductase activity"/>
    <property type="evidence" value="ECO:0007669"/>
    <property type="project" value="UniProtKB-KW"/>
</dbReference>
<evidence type="ECO:0000313" key="3">
    <source>
        <dbReference type="EMBL" id="MFC0527530.1"/>
    </source>
</evidence>
<organism evidence="3 4">
    <name type="scientific">Phytohabitans kaempferiae</name>
    <dbReference type="NCBI Taxonomy" id="1620943"/>
    <lineage>
        <taxon>Bacteria</taxon>
        <taxon>Bacillati</taxon>
        <taxon>Actinomycetota</taxon>
        <taxon>Actinomycetes</taxon>
        <taxon>Micromonosporales</taxon>
        <taxon>Micromonosporaceae</taxon>
    </lineage>
</organism>
<dbReference type="SUPFAM" id="SSF51735">
    <property type="entry name" value="NAD(P)-binding Rossmann-fold domains"/>
    <property type="match status" value="1"/>
</dbReference>
<dbReference type="EMBL" id="JBHLUH010000009">
    <property type="protein sequence ID" value="MFC0527530.1"/>
    <property type="molecule type" value="Genomic_DNA"/>
</dbReference>
<dbReference type="Pfam" id="PF14833">
    <property type="entry name" value="NAD_binding_11"/>
    <property type="match status" value="1"/>
</dbReference>
<dbReference type="PANTHER" id="PTHR43060">
    <property type="entry name" value="3-HYDROXYISOBUTYRATE DEHYDROGENASE-LIKE 1, MITOCHONDRIAL-RELATED"/>
    <property type="match status" value="1"/>
</dbReference>
<dbReference type="Pfam" id="PF03446">
    <property type="entry name" value="NAD_binding_2"/>
    <property type="match status" value="1"/>
</dbReference>
<dbReference type="RefSeq" id="WP_377247615.1">
    <property type="nucleotide sequence ID" value="NZ_JBHLUH010000009.1"/>
</dbReference>
<proteinExistence type="predicted"/>
<dbReference type="InterPro" id="IPR008927">
    <property type="entry name" value="6-PGluconate_DH-like_C_sf"/>
</dbReference>
<feature type="domain" description="3-hydroxyisobutyrate dehydrogenase-like NAD-binding" evidence="2">
    <location>
        <begin position="178"/>
        <end position="231"/>
    </location>
</feature>
<sequence>MPEPAAPAPLTRDGSVVGIVGWGKMGREIGGWLLRDGWRVVATDVGADARSAAAEAGARAVESAGEVAAASDLILVVVVDDAQVRQVLEGAEGILAAARPGSVVAVSASIRPDTCQELAPLAEARGVHLIDAALVGGEHGARTGGLTLMCGGAEAVLDACRPALAAFATHVCLVGPVGAGQVAKMVNNLLLFATLRADYEALRLARALGIEPNKLRPFIGAGSGANRALTDWAYHHPNHPRRGVERSIEVAEELGVQMPLFRALAPLLDGFDATVLDEVR</sequence>
<dbReference type="PANTHER" id="PTHR43060:SF15">
    <property type="entry name" value="3-HYDROXYISOBUTYRATE DEHYDROGENASE-LIKE 1, MITOCHONDRIAL-RELATED"/>
    <property type="match status" value="1"/>
</dbReference>
<keyword evidence="3" id="KW-0560">Oxidoreductase</keyword>
<comment type="caution">
    <text evidence="3">The sequence shown here is derived from an EMBL/GenBank/DDBJ whole genome shotgun (WGS) entry which is preliminary data.</text>
</comment>
<evidence type="ECO:0000259" key="1">
    <source>
        <dbReference type="Pfam" id="PF03446"/>
    </source>
</evidence>
<dbReference type="Proteomes" id="UP001589867">
    <property type="component" value="Unassembled WGS sequence"/>
</dbReference>
<name>A0ABV6LYN0_9ACTN</name>
<reference evidence="3 4" key="1">
    <citation type="submission" date="2024-09" db="EMBL/GenBank/DDBJ databases">
        <authorList>
            <person name="Sun Q."/>
            <person name="Mori K."/>
        </authorList>
    </citation>
    <scope>NUCLEOTIDE SEQUENCE [LARGE SCALE GENOMIC DNA]</scope>
    <source>
        <strain evidence="3 4">TBRC 3947</strain>
    </source>
</reference>
<dbReference type="InterPro" id="IPR006115">
    <property type="entry name" value="6PGDH_NADP-bd"/>
</dbReference>
<dbReference type="InterPro" id="IPR029154">
    <property type="entry name" value="HIBADH-like_NADP-bd"/>
</dbReference>
<evidence type="ECO:0000259" key="2">
    <source>
        <dbReference type="Pfam" id="PF14833"/>
    </source>
</evidence>
<keyword evidence="4" id="KW-1185">Reference proteome</keyword>
<dbReference type="Gene3D" id="3.40.50.720">
    <property type="entry name" value="NAD(P)-binding Rossmann-like Domain"/>
    <property type="match status" value="1"/>
</dbReference>
<dbReference type="Gene3D" id="1.10.1040.10">
    <property type="entry name" value="N-(1-d-carboxylethyl)-l-norvaline Dehydrogenase, domain 2"/>
    <property type="match status" value="1"/>
</dbReference>
<dbReference type="SUPFAM" id="SSF48179">
    <property type="entry name" value="6-phosphogluconate dehydrogenase C-terminal domain-like"/>
    <property type="match status" value="1"/>
</dbReference>
<protein>
    <submittedName>
        <fullName evidence="3">NAD(P)-dependent oxidoreductase</fullName>
        <ecNumber evidence="3">1.1.-.-</ecNumber>
    </submittedName>
</protein>
<accession>A0ABV6LYN0</accession>
<dbReference type="InterPro" id="IPR036291">
    <property type="entry name" value="NAD(P)-bd_dom_sf"/>
</dbReference>
<gene>
    <name evidence="3" type="ORF">ACFFIA_07650</name>
</gene>
<feature type="domain" description="6-phosphogluconate dehydrogenase NADP-binding" evidence="1">
    <location>
        <begin position="17"/>
        <end position="175"/>
    </location>
</feature>
<dbReference type="InterPro" id="IPR013328">
    <property type="entry name" value="6PGD_dom2"/>
</dbReference>
<dbReference type="EC" id="1.1.-.-" evidence="3"/>